<evidence type="ECO:0000256" key="1">
    <source>
        <dbReference type="ARBA" id="ARBA00023125"/>
    </source>
</evidence>
<keyword evidence="2" id="KW-0175">Coiled coil</keyword>
<feature type="coiled-coil region" evidence="2">
    <location>
        <begin position="94"/>
        <end position="121"/>
    </location>
</feature>
<dbReference type="Proteomes" id="UP000215509">
    <property type="component" value="Unassembled WGS sequence"/>
</dbReference>
<keyword evidence="5" id="KW-1185">Reference proteome</keyword>
<dbReference type="PANTHER" id="PTHR30204:SF83">
    <property type="entry name" value="TRANSCRIPTIONAL REGULATOR, MERR FAMILY"/>
    <property type="match status" value="1"/>
</dbReference>
<dbReference type="GO" id="GO:0003677">
    <property type="term" value="F:DNA binding"/>
    <property type="evidence" value="ECO:0007669"/>
    <property type="project" value="UniProtKB-KW"/>
</dbReference>
<evidence type="ECO:0000256" key="2">
    <source>
        <dbReference type="SAM" id="Coils"/>
    </source>
</evidence>
<dbReference type="AlphaFoldDB" id="A0A229UJ52"/>
<proteinExistence type="predicted"/>
<dbReference type="Pfam" id="PF13411">
    <property type="entry name" value="MerR_1"/>
    <property type="match status" value="1"/>
</dbReference>
<organism evidence="4 5">
    <name type="scientific">Paenibacillus rigui</name>
    <dbReference type="NCBI Taxonomy" id="554312"/>
    <lineage>
        <taxon>Bacteria</taxon>
        <taxon>Bacillati</taxon>
        <taxon>Bacillota</taxon>
        <taxon>Bacilli</taxon>
        <taxon>Bacillales</taxon>
        <taxon>Paenibacillaceae</taxon>
        <taxon>Paenibacillus</taxon>
    </lineage>
</organism>
<feature type="domain" description="HTH merR-type" evidence="3">
    <location>
        <begin position="1"/>
        <end position="70"/>
    </location>
</feature>
<name>A0A229UJ52_9BACL</name>
<gene>
    <name evidence="4" type="ORF">CF651_26710</name>
</gene>
<evidence type="ECO:0000313" key="4">
    <source>
        <dbReference type="EMBL" id="OXM83315.1"/>
    </source>
</evidence>
<reference evidence="4 5" key="1">
    <citation type="submission" date="2017-07" db="EMBL/GenBank/DDBJ databases">
        <title>Genome sequencing and assembly of Paenibacillus rigui.</title>
        <authorList>
            <person name="Mayilraj S."/>
        </authorList>
    </citation>
    <scope>NUCLEOTIDE SEQUENCE [LARGE SCALE GENOMIC DNA]</scope>
    <source>
        <strain evidence="4 5">JCM 16352</strain>
    </source>
</reference>
<dbReference type="OrthoDB" id="9811174at2"/>
<dbReference type="InterPro" id="IPR000551">
    <property type="entry name" value="MerR-type_HTH_dom"/>
</dbReference>
<evidence type="ECO:0000259" key="3">
    <source>
        <dbReference type="PROSITE" id="PS50937"/>
    </source>
</evidence>
<dbReference type="PROSITE" id="PS00552">
    <property type="entry name" value="HTH_MERR_1"/>
    <property type="match status" value="1"/>
</dbReference>
<sequence>MLTISQVSERTGLSPYTLRYYEKVGVLKEPKRKEGGARSYSESEVSFIQCLNGLKRLGMSLEEITEFFRDGCVMEKIQQGEDLAKLSPSLNKRTEILTKHLAELEAKKKELETIMALTREKLAMYDALAKGAAEEKNGSGARE</sequence>
<dbReference type="PRINTS" id="PR00040">
    <property type="entry name" value="HTHMERR"/>
</dbReference>
<dbReference type="RefSeq" id="WP_094017907.1">
    <property type="nucleotide sequence ID" value="NZ_NMQW01000049.1"/>
</dbReference>
<dbReference type="PROSITE" id="PS50937">
    <property type="entry name" value="HTH_MERR_2"/>
    <property type="match status" value="1"/>
</dbReference>
<dbReference type="CDD" id="cd01109">
    <property type="entry name" value="HTH_YyaN"/>
    <property type="match status" value="1"/>
</dbReference>
<dbReference type="GO" id="GO:0003700">
    <property type="term" value="F:DNA-binding transcription factor activity"/>
    <property type="evidence" value="ECO:0007669"/>
    <property type="project" value="InterPro"/>
</dbReference>
<protein>
    <submittedName>
        <fullName evidence="4">MerR family transcriptional regulator</fullName>
    </submittedName>
</protein>
<keyword evidence="1" id="KW-0238">DNA-binding</keyword>
<dbReference type="SUPFAM" id="SSF46955">
    <property type="entry name" value="Putative DNA-binding domain"/>
    <property type="match status" value="1"/>
</dbReference>
<dbReference type="InterPro" id="IPR009061">
    <property type="entry name" value="DNA-bd_dom_put_sf"/>
</dbReference>
<comment type="caution">
    <text evidence="4">The sequence shown here is derived from an EMBL/GenBank/DDBJ whole genome shotgun (WGS) entry which is preliminary data.</text>
</comment>
<dbReference type="Gene3D" id="1.10.1660.10">
    <property type="match status" value="1"/>
</dbReference>
<evidence type="ECO:0000313" key="5">
    <source>
        <dbReference type="Proteomes" id="UP000215509"/>
    </source>
</evidence>
<dbReference type="PANTHER" id="PTHR30204">
    <property type="entry name" value="REDOX-CYCLING DRUG-SENSING TRANSCRIPTIONAL ACTIVATOR SOXR"/>
    <property type="match status" value="1"/>
</dbReference>
<dbReference type="SMART" id="SM00422">
    <property type="entry name" value="HTH_MERR"/>
    <property type="match status" value="1"/>
</dbReference>
<dbReference type="InterPro" id="IPR047057">
    <property type="entry name" value="MerR_fam"/>
</dbReference>
<dbReference type="EMBL" id="NMQW01000049">
    <property type="protein sequence ID" value="OXM83315.1"/>
    <property type="molecule type" value="Genomic_DNA"/>
</dbReference>
<accession>A0A229UJ52</accession>